<dbReference type="SUPFAM" id="SSF46785">
    <property type="entry name" value="Winged helix' DNA-binding domain"/>
    <property type="match status" value="1"/>
</dbReference>
<sequence length="311" mass="34604">MIDWLPSLNALRAFEAVSRHLNYAHAASELRVTPAAVKQLVAKLEQAVGHRLVQRHGRGLALTEAGLAGRDSLGTAFDQLTRAVERMRRHSDRQRLIVSVEPSFATAWLVPRLEQFRHEHPEIDVLIDSSLKIVDLMQGDADAAIRFGSPPDPQLQSRRLFDERLCAFCSPVLVSGRHGLRSIRDLSRATLLHWDLAELTWAPATRRWMGWKAWLDLVGASDVDWTRGTSFSDYNLAVQAAIAGQGVVLGSLPILHDLVSAKLLVNPFSEMVETDIGYDLVIAPRALIKPEVAHFSQWIIREAKIAADARA</sequence>
<dbReference type="Gene3D" id="1.10.10.10">
    <property type="entry name" value="Winged helix-like DNA-binding domain superfamily/Winged helix DNA-binding domain"/>
    <property type="match status" value="1"/>
</dbReference>
<protein>
    <submittedName>
        <fullName evidence="6">LysR family transcriptional regulator</fullName>
    </submittedName>
</protein>
<dbReference type="AlphaFoldDB" id="A0A2W2BPQ0"/>
<accession>A0A2W2BPQ0</accession>
<evidence type="ECO:0000256" key="2">
    <source>
        <dbReference type="ARBA" id="ARBA00023015"/>
    </source>
</evidence>
<evidence type="ECO:0000313" key="6">
    <source>
        <dbReference type="EMBL" id="PZF75386.1"/>
    </source>
</evidence>
<gene>
    <name evidence="6" type="ORF">DK847_18840</name>
</gene>
<dbReference type="RefSeq" id="WP_111200092.1">
    <property type="nucleotide sequence ID" value="NZ_QKVK01000011.1"/>
</dbReference>
<evidence type="ECO:0000256" key="3">
    <source>
        <dbReference type="ARBA" id="ARBA00023125"/>
    </source>
</evidence>
<dbReference type="GO" id="GO:0003700">
    <property type="term" value="F:DNA-binding transcription factor activity"/>
    <property type="evidence" value="ECO:0007669"/>
    <property type="project" value="InterPro"/>
</dbReference>
<dbReference type="PANTHER" id="PTHR30537">
    <property type="entry name" value="HTH-TYPE TRANSCRIPTIONAL REGULATOR"/>
    <property type="match status" value="1"/>
</dbReference>
<dbReference type="Proteomes" id="UP000248795">
    <property type="component" value="Unassembled WGS sequence"/>
</dbReference>
<dbReference type="Gene3D" id="3.40.190.10">
    <property type="entry name" value="Periplasmic binding protein-like II"/>
    <property type="match status" value="2"/>
</dbReference>
<keyword evidence="3" id="KW-0238">DNA-binding</keyword>
<dbReference type="GO" id="GO:0043565">
    <property type="term" value="F:sequence-specific DNA binding"/>
    <property type="evidence" value="ECO:0007669"/>
    <property type="project" value="TreeGrafter"/>
</dbReference>
<dbReference type="InterPro" id="IPR036388">
    <property type="entry name" value="WH-like_DNA-bd_sf"/>
</dbReference>
<evidence type="ECO:0000256" key="4">
    <source>
        <dbReference type="ARBA" id="ARBA00023163"/>
    </source>
</evidence>
<dbReference type="SUPFAM" id="SSF53850">
    <property type="entry name" value="Periplasmic binding protein-like II"/>
    <property type="match status" value="1"/>
</dbReference>
<dbReference type="GO" id="GO:0006351">
    <property type="term" value="P:DNA-templated transcription"/>
    <property type="evidence" value="ECO:0007669"/>
    <property type="project" value="TreeGrafter"/>
</dbReference>
<dbReference type="PROSITE" id="PS50931">
    <property type="entry name" value="HTH_LYSR"/>
    <property type="match status" value="1"/>
</dbReference>
<proteinExistence type="inferred from homology"/>
<dbReference type="InterPro" id="IPR000847">
    <property type="entry name" value="LysR_HTH_N"/>
</dbReference>
<keyword evidence="2" id="KW-0805">Transcription regulation</keyword>
<dbReference type="InterPro" id="IPR005119">
    <property type="entry name" value="LysR_subst-bd"/>
</dbReference>
<comment type="caution">
    <text evidence="6">The sequence shown here is derived from an EMBL/GenBank/DDBJ whole genome shotgun (WGS) entry which is preliminary data.</text>
</comment>
<comment type="similarity">
    <text evidence="1">Belongs to the LysR transcriptional regulatory family.</text>
</comment>
<keyword evidence="7" id="KW-1185">Reference proteome</keyword>
<evidence type="ECO:0000256" key="1">
    <source>
        <dbReference type="ARBA" id="ARBA00009437"/>
    </source>
</evidence>
<dbReference type="Pfam" id="PF03466">
    <property type="entry name" value="LysR_substrate"/>
    <property type="match status" value="1"/>
</dbReference>
<keyword evidence="4" id="KW-0804">Transcription</keyword>
<dbReference type="EMBL" id="QKVK01000011">
    <property type="protein sequence ID" value="PZF75386.1"/>
    <property type="molecule type" value="Genomic_DNA"/>
</dbReference>
<dbReference type="InterPro" id="IPR036390">
    <property type="entry name" value="WH_DNA-bd_sf"/>
</dbReference>
<dbReference type="Pfam" id="PF00126">
    <property type="entry name" value="HTH_1"/>
    <property type="match status" value="1"/>
</dbReference>
<evidence type="ECO:0000313" key="7">
    <source>
        <dbReference type="Proteomes" id="UP000248795"/>
    </source>
</evidence>
<organism evidence="6 7">
    <name type="scientific">Aestuariivirga litoralis</name>
    <dbReference type="NCBI Taxonomy" id="2650924"/>
    <lineage>
        <taxon>Bacteria</taxon>
        <taxon>Pseudomonadati</taxon>
        <taxon>Pseudomonadota</taxon>
        <taxon>Alphaproteobacteria</taxon>
        <taxon>Hyphomicrobiales</taxon>
        <taxon>Aestuariivirgaceae</taxon>
        <taxon>Aestuariivirga</taxon>
    </lineage>
</organism>
<name>A0A2W2BPQ0_9HYPH</name>
<dbReference type="PANTHER" id="PTHR30537:SF26">
    <property type="entry name" value="GLYCINE CLEAVAGE SYSTEM TRANSCRIPTIONAL ACTIVATOR"/>
    <property type="match status" value="1"/>
</dbReference>
<dbReference type="CDD" id="cd08432">
    <property type="entry name" value="PBP2_GcdR_TrpI_HvrB_AmpR_like"/>
    <property type="match status" value="1"/>
</dbReference>
<reference evidence="7" key="1">
    <citation type="submission" date="2018-06" db="EMBL/GenBank/DDBJ databases">
        <title>Aestuariibacter litoralis strain KCTC 52945T.</title>
        <authorList>
            <person name="Li X."/>
            <person name="Salam N."/>
            <person name="Li J.-L."/>
            <person name="Chen Y.-M."/>
            <person name="Yang Z.-W."/>
            <person name="Zhang L.-Y."/>
            <person name="Han M.-X."/>
            <person name="Xiao M."/>
            <person name="Li W.-J."/>
        </authorList>
    </citation>
    <scope>NUCLEOTIDE SEQUENCE [LARGE SCALE GENOMIC DNA]</scope>
    <source>
        <strain evidence="7">KCTC 52945</strain>
    </source>
</reference>
<feature type="domain" description="HTH lysR-type" evidence="5">
    <location>
        <begin position="6"/>
        <end position="63"/>
    </location>
</feature>
<evidence type="ECO:0000259" key="5">
    <source>
        <dbReference type="PROSITE" id="PS50931"/>
    </source>
</evidence>
<dbReference type="InterPro" id="IPR058163">
    <property type="entry name" value="LysR-type_TF_proteobact-type"/>
</dbReference>